<keyword evidence="1" id="KW-0472">Membrane</keyword>
<feature type="transmembrane region" description="Helical" evidence="1">
    <location>
        <begin position="114"/>
        <end position="132"/>
    </location>
</feature>
<name>A0A7C2V327_9AQUI</name>
<protein>
    <submittedName>
        <fullName evidence="2">Uncharacterized protein</fullName>
    </submittedName>
</protein>
<dbReference type="AlphaFoldDB" id="A0A7C2V327"/>
<evidence type="ECO:0000256" key="1">
    <source>
        <dbReference type="SAM" id="Phobius"/>
    </source>
</evidence>
<keyword evidence="1" id="KW-0812">Transmembrane</keyword>
<proteinExistence type="predicted"/>
<gene>
    <name evidence="2" type="ORF">ENO47_03395</name>
</gene>
<comment type="caution">
    <text evidence="2">The sequence shown here is derived from an EMBL/GenBank/DDBJ whole genome shotgun (WGS) entry which is preliminary data.</text>
</comment>
<dbReference type="EMBL" id="DSFP01000032">
    <property type="protein sequence ID" value="HEW45700.1"/>
    <property type="molecule type" value="Genomic_DNA"/>
</dbReference>
<sequence>MFFVGVLLSFALLFAHDLEHTIHREGNCVVVSFFFPDGSKFSYEEYKVYKEGERAPFQIGRTDALGRVVFCPREGGLWTVITHSEDGHGAQVKINFEGKDLKEEKNLLERYGKVLAGLGWLLGIFGLLEIYLRRAKG</sequence>
<reference evidence="2" key="1">
    <citation type="journal article" date="2020" name="mSystems">
        <title>Genome- and Community-Level Interaction Insights into Carbon Utilization and Element Cycling Functions of Hydrothermarchaeota in Hydrothermal Sediment.</title>
        <authorList>
            <person name="Zhou Z."/>
            <person name="Liu Y."/>
            <person name="Xu W."/>
            <person name="Pan J."/>
            <person name="Luo Z.H."/>
            <person name="Li M."/>
        </authorList>
    </citation>
    <scope>NUCLEOTIDE SEQUENCE [LARGE SCALE GENOMIC DNA]</scope>
    <source>
        <strain evidence="2">SpSt-132</strain>
    </source>
</reference>
<keyword evidence="1" id="KW-1133">Transmembrane helix</keyword>
<accession>A0A7C2V327</accession>
<evidence type="ECO:0000313" key="2">
    <source>
        <dbReference type="EMBL" id="HEW45700.1"/>
    </source>
</evidence>
<organism evidence="2">
    <name type="scientific">Hydrogenobacter sp</name>
    <dbReference type="NCBI Taxonomy" id="2152829"/>
    <lineage>
        <taxon>Bacteria</taxon>
        <taxon>Pseudomonadati</taxon>
        <taxon>Aquificota</taxon>
        <taxon>Aquificia</taxon>
        <taxon>Aquificales</taxon>
        <taxon>Aquificaceae</taxon>
        <taxon>Hydrogenobacter</taxon>
    </lineage>
</organism>